<dbReference type="Proteomes" id="UP001596356">
    <property type="component" value="Unassembled WGS sequence"/>
</dbReference>
<dbReference type="InterPro" id="IPR039556">
    <property type="entry name" value="ICL/PEPM"/>
</dbReference>
<sequence length="431" mass="47373">MSNTNAPSIADQEAALQNDWHTNPRWAGVRRDYTAGDVVKLRGTVQEEYTLAKRGSEQLWDKLNTEDYINALGALTGNQAVQQVKAGLKAIYLSGWQVAGDANLSGHTYPDQSLYPANSVPQVVRRINNALLRADQIEFSEGIKTVDEWVVPIVADAEAGFGGPLNAYELMKAMIVAGASGVHWEDQLASEKKCGHLGGKVLIPTQQHVRTLNAARLAADVSGVPSVVIARTDAEAATLLTTDVDERDREFLTGGRTNEGFYEVRNGIEPCIARGLAYAEYADLLWMETGTPDLELAKKFAESIKAKFPDQMLAYNCSPSFNWKKHLDDDTIAKFQRELGAMGYKFQFITLAGFHALNYSMFDLAHGYAREQMAAYVKLQEAEFASEERGYTATKHQREVGTGYFDLVSTALNPDSSTTALANSTEAAQFH</sequence>
<dbReference type="RefSeq" id="WP_377823124.1">
    <property type="nucleotide sequence ID" value="NZ_JBHSWJ010000002.1"/>
</dbReference>
<evidence type="ECO:0000256" key="2">
    <source>
        <dbReference type="ARBA" id="ARBA00023239"/>
    </source>
</evidence>
<dbReference type="SUPFAM" id="SSF51621">
    <property type="entry name" value="Phosphoenolpyruvate/pyruvate domain"/>
    <property type="match status" value="1"/>
</dbReference>
<evidence type="ECO:0000256" key="4">
    <source>
        <dbReference type="NCBIfam" id="TIGR01346"/>
    </source>
</evidence>
<dbReference type="GO" id="GO:0004451">
    <property type="term" value="F:isocitrate lyase activity"/>
    <property type="evidence" value="ECO:0007669"/>
    <property type="project" value="UniProtKB-EC"/>
</dbReference>
<comment type="catalytic activity">
    <reaction evidence="3">
        <text>D-threo-isocitrate = glyoxylate + succinate</text>
        <dbReference type="Rhea" id="RHEA:13245"/>
        <dbReference type="ChEBI" id="CHEBI:15562"/>
        <dbReference type="ChEBI" id="CHEBI:30031"/>
        <dbReference type="ChEBI" id="CHEBI:36655"/>
        <dbReference type="EC" id="4.1.3.1"/>
    </reaction>
</comment>
<keyword evidence="6" id="KW-1185">Reference proteome</keyword>
<comment type="caution">
    <text evidence="5">The sequence shown here is derived from an EMBL/GenBank/DDBJ whole genome shotgun (WGS) entry which is preliminary data.</text>
</comment>
<dbReference type="NCBIfam" id="NF011645">
    <property type="entry name" value="PRK15063.1"/>
    <property type="match status" value="1"/>
</dbReference>
<dbReference type="EMBL" id="JBHSWJ010000002">
    <property type="protein sequence ID" value="MFC6714600.1"/>
    <property type="molecule type" value="Genomic_DNA"/>
</dbReference>
<keyword evidence="2 5" id="KW-0456">Lyase</keyword>
<evidence type="ECO:0000256" key="1">
    <source>
        <dbReference type="ARBA" id="ARBA00012909"/>
    </source>
</evidence>
<dbReference type="PANTHER" id="PTHR21631:SF3">
    <property type="entry name" value="BIFUNCTIONAL GLYOXYLATE CYCLE PROTEIN"/>
    <property type="match status" value="1"/>
</dbReference>
<evidence type="ECO:0000256" key="3">
    <source>
        <dbReference type="ARBA" id="ARBA00023531"/>
    </source>
</evidence>
<dbReference type="CDD" id="cd00377">
    <property type="entry name" value="ICL_PEPM"/>
    <property type="match status" value="1"/>
</dbReference>
<evidence type="ECO:0000313" key="5">
    <source>
        <dbReference type="EMBL" id="MFC6714600.1"/>
    </source>
</evidence>
<dbReference type="PROSITE" id="PS00161">
    <property type="entry name" value="ISOCITRATE_LYASE"/>
    <property type="match status" value="1"/>
</dbReference>
<accession>A0ABW2AVU1</accession>
<dbReference type="NCBIfam" id="TIGR01346">
    <property type="entry name" value="isocit_lyase"/>
    <property type="match status" value="1"/>
</dbReference>
<reference evidence="6" key="1">
    <citation type="journal article" date="2019" name="Int. J. Syst. Evol. Microbiol.">
        <title>The Global Catalogue of Microorganisms (GCM) 10K type strain sequencing project: providing services to taxonomists for standard genome sequencing and annotation.</title>
        <authorList>
            <consortium name="The Broad Institute Genomics Platform"/>
            <consortium name="The Broad Institute Genome Sequencing Center for Infectious Disease"/>
            <person name="Wu L."/>
            <person name="Ma J."/>
        </authorList>
    </citation>
    <scope>NUCLEOTIDE SEQUENCE [LARGE SCALE GENOMIC DNA]</scope>
    <source>
        <strain evidence="6">NBRC 106593</strain>
    </source>
</reference>
<protein>
    <recommendedName>
        <fullName evidence="1 4">Isocitrate lyase</fullName>
        <ecNumber evidence="1 4">4.1.3.1</ecNumber>
    </recommendedName>
</protein>
<dbReference type="Pfam" id="PF00463">
    <property type="entry name" value="ICL"/>
    <property type="match status" value="2"/>
</dbReference>
<dbReference type="InterPro" id="IPR040442">
    <property type="entry name" value="Pyrv_kinase-like_dom_sf"/>
</dbReference>
<dbReference type="PIRSF" id="PIRSF001362">
    <property type="entry name" value="Isocit_lyase"/>
    <property type="match status" value="1"/>
</dbReference>
<dbReference type="InterPro" id="IPR015813">
    <property type="entry name" value="Pyrv/PenolPyrv_kinase-like_dom"/>
</dbReference>
<dbReference type="InterPro" id="IPR018523">
    <property type="entry name" value="Isocitrate_lyase_ph_CS"/>
</dbReference>
<dbReference type="Gene3D" id="3.20.20.60">
    <property type="entry name" value="Phosphoenolpyruvate-binding domains"/>
    <property type="match status" value="1"/>
</dbReference>
<proteinExistence type="predicted"/>
<dbReference type="EC" id="4.1.3.1" evidence="1 4"/>
<evidence type="ECO:0000313" key="6">
    <source>
        <dbReference type="Proteomes" id="UP001596356"/>
    </source>
</evidence>
<gene>
    <name evidence="5" type="primary">aceA</name>
    <name evidence="5" type="ORF">ACFQBT_12545</name>
</gene>
<organism evidence="5 6">
    <name type="scientific">Branchiibius cervicis</name>
    <dbReference type="NCBI Taxonomy" id="908252"/>
    <lineage>
        <taxon>Bacteria</taxon>
        <taxon>Bacillati</taxon>
        <taxon>Actinomycetota</taxon>
        <taxon>Actinomycetes</taxon>
        <taxon>Micrococcales</taxon>
        <taxon>Dermacoccaceae</taxon>
        <taxon>Branchiibius</taxon>
    </lineage>
</organism>
<dbReference type="PANTHER" id="PTHR21631">
    <property type="entry name" value="ISOCITRATE LYASE/MALATE SYNTHASE"/>
    <property type="match status" value="1"/>
</dbReference>
<dbReference type="InterPro" id="IPR006254">
    <property type="entry name" value="Isocitrate_lyase"/>
</dbReference>
<name>A0ABW2AVU1_9MICO</name>